<evidence type="ECO:0000313" key="1">
    <source>
        <dbReference type="EMBL" id="OAJ93529.1"/>
    </source>
</evidence>
<proteinExistence type="predicted"/>
<evidence type="ECO:0000313" key="2">
    <source>
        <dbReference type="Proteomes" id="UP000078406"/>
    </source>
</evidence>
<dbReference type="AlphaFoldDB" id="A0A177XY45"/>
<organism evidence="1 2">
    <name type="scientific">Vibrio bivalvicida</name>
    <dbReference type="NCBI Taxonomy" id="1276888"/>
    <lineage>
        <taxon>Bacteria</taxon>
        <taxon>Pseudomonadati</taxon>
        <taxon>Pseudomonadota</taxon>
        <taxon>Gammaproteobacteria</taxon>
        <taxon>Vibrionales</taxon>
        <taxon>Vibrionaceae</taxon>
        <taxon>Vibrio</taxon>
        <taxon>Vibrio oreintalis group</taxon>
    </lineage>
</organism>
<name>A0A177XY45_9VIBR</name>
<dbReference type="Proteomes" id="UP000078406">
    <property type="component" value="Unassembled WGS sequence"/>
</dbReference>
<dbReference type="EMBL" id="LLEI02000043">
    <property type="protein sequence ID" value="OAJ93529.1"/>
    <property type="molecule type" value="Genomic_DNA"/>
</dbReference>
<accession>A0A177XY45</accession>
<sequence>MRLQDPQAWLLGDTEVLLTEAQLTSSRLNIELYKLLENGVELTIDGKKIPLSPIKTAESQHSHVVEFRFSATHPFQSPQEIGIRFPKSLGDVHFSLSHPIYSQLPAGSAQNFSLQH</sequence>
<comment type="caution">
    <text evidence="1">The sequence shown here is derived from an EMBL/GenBank/DDBJ whole genome shotgun (WGS) entry which is preliminary data.</text>
</comment>
<gene>
    <name evidence="1" type="ORF">APB76_15990</name>
</gene>
<reference evidence="1 2" key="1">
    <citation type="journal article" date="2016" name="Syst. Appl. Microbiol.">
        <title>Vibrio bivalvicida sp. nov., a novel larval pathogen for bivalve molluscs reared in a hatchery.</title>
        <authorList>
            <person name="Dubert J."/>
            <person name="Romalde J.L."/>
            <person name="Prado S."/>
            <person name="Barja J.L."/>
        </authorList>
    </citation>
    <scope>NUCLEOTIDE SEQUENCE [LARGE SCALE GENOMIC DNA]</scope>
    <source>
        <strain evidence="1 2">605</strain>
    </source>
</reference>
<protein>
    <submittedName>
        <fullName evidence="1">Uncharacterized protein</fullName>
    </submittedName>
</protein>